<feature type="transmembrane region" description="Helical" evidence="2">
    <location>
        <begin position="76"/>
        <end position="100"/>
    </location>
</feature>
<protein>
    <submittedName>
        <fullName evidence="3">Uncharacterized protein</fullName>
    </submittedName>
</protein>
<comment type="caution">
    <text evidence="3">The sequence shown here is derived from an EMBL/GenBank/DDBJ whole genome shotgun (WGS) entry which is preliminary data.</text>
</comment>
<organism evidence="3 4">
    <name type="scientific">Hydnum rufescens UP504</name>
    <dbReference type="NCBI Taxonomy" id="1448309"/>
    <lineage>
        <taxon>Eukaryota</taxon>
        <taxon>Fungi</taxon>
        <taxon>Dikarya</taxon>
        <taxon>Basidiomycota</taxon>
        <taxon>Agaricomycotina</taxon>
        <taxon>Agaricomycetes</taxon>
        <taxon>Cantharellales</taxon>
        <taxon>Hydnaceae</taxon>
        <taxon>Hydnum</taxon>
    </lineage>
</organism>
<accession>A0A9P6AW84</accession>
<feature type="transmembrane region" description="Helical" evidence="2">
    <location>
        <begin position="34"/>
        <end position="55"/>
    </location>
</feature>
<gene>
    <name evidence="3" type="ORF">BS47DRAFT_1124939</name>
</gene>
<keyword evidence="2" id="KW-0812">Transmembrane</keyword>
<keyword evidence="2" id="KW-0472">Membrane</keyword>
<proteinExistence type="predicted"/>
<name>A0A9P6AW84_9AGAM</name>
<evidence type="ECO:0000313" key="3">
    <source>
        <dbReference type="EMBL" id="KAF9511951.1"/>
    </source>
</evidence>
<evidence type="ECO:0000313" key="4">
    <source>
        <dbReference type="Proteomes" id="UP000886523"/>
    </source>
</evidence>
<keyword evidence="4" id="KW-1185">Reference proteome</keyword>
<evidence type="ECO:0000256" key="1">
    <source>
        <dbReference type="SAM" id="MobiDB-lite"/>
    </source>
</evidence>
<sequence>MGASPTRPLDPESHQPSQSQERRHWLFAGPQPYIIAYGVTIILLAAFYLLLIGLWSHHAFDHTLFNISRLGQVNQIVSVLSQAWAVATISVITFTVQAIAVDLAIQQCQTVAALHDTLGSWLGVVYAVVALFQSQDHLQTQLRLVLTLVFFVSMSILHISTPSVITVHAVNSTVPFNASVVRMPGNLSPIPVSSQTLDNLRIVLPSISYLWDQRNSGIPLPTGYNGTTLFSTLGTPTQGDVSFEDPYARSTVVQCGSVSNATHNVFNITYIPGLDLDDGLFFHLQLMVPISQNTTVKFTGPATEIMPVGVTTLVAEKYLWMLHLIVG</sequence>
<feature type="transmembrane region" description="Helical" evidence="2">
    <location>
        <begin position="112"/>
        <end position="132"/>
    </location>
</feature>
<dbReference type="AlphaFoldDB" id="A0A9P6AW84"/>
<feature type="transmembrane region" description="Helical" evidence="2">
    <location>
        <begin position="144"/>
        <end position="165"/>
    </location>
</feature>
<evidence type="ECO:0000256" key="2">
    <source>
        <dbReference type="SAM" id="Phobius"/>
    </source>
</evidence>
<keyword evidence="2" id="KW-1133">Transmembrane helix</keyword>
<dbReference type="Proteomes" id="UP000886523">
    <property type="component" value="Unassembled WGS sequence"/>
</dbReference>
<reference evidence="3" key="1">
    <citation type="journal article" date="2020" name="Nat. Commun.">
        <title>Large-scale genome sequencing of mycorrhizal fungi provides insights into the early evolution of symbiotic traits.</title>
        <authorList>
            <person name="Miyauchi S."/>
            <person name="Kiss E."/>
            <person name="Kuo A."/>
            <person name="Drula E."/>
            <person name="Kohler A."/>
            <person name="Sanchez-Garcia M."/>
            <person name="Morin E."/>
            <person name="Andreopoulos B."/>
            <person name="Barry K.W."/>
            <person name="Bonito G."/>
            <person name="Buee M."/>
            <person name="Carver A."/>
            <person name="Chen C."/>
            <person name="Cichocki N."/>
            <person name="Clum A."/>
            <person name="Culley D."/>
            <person name="Crous P.W."/>
            <person name="Fauchery L."/>
            <person name="Girlanda M."/>
            <person name="Hayes R.D."/>
            <person name="Keri Z."/>
            <person name="LaButti K."/>
            <person name="Lipzen A."/>
            <person name="Lombard V."/>
            <person name="Magnuson J."/>
            <person name="Maillard F."/>
            <person name="Murat C."/>
            <person name="Nolan M."/>
            <person name="Ohm R.A."/>
            <person name="Pangilinan J."/>
            <person name="Pereira M.F."/>
            <person name="Perotto S."/>
            <person name="Peter M."/>
            <person name="Pfister S."/>
            <person name="Riley R."/>
            <person name="Sitrit Y."/>
            <person name="Stielow J.B."/>
            <person name="Szollosi G."/>
            <person name="Zifcakova L."/>
            <person name="Stursova M."/>
            <person name="Spatafora J.W."/>
            <person name="Tedersoo L."/>
            <person name="Vaario L.M."/>
            <person name="Yamada A."/>
            <person name="Yan M."/>
            <person name="Wang P."/>
            <person name="Xu J."/>
            <person name="Bruns T."/>
            <person name="Baldrian P."/>
            <person name="Vilgalys R."/>
            <person name="Dunand C."/>
            <person name="Henrissat B."/>
            <person name="Grigoriev I.V."/>
            <person name="Hibbett D."/>
            <person name="Nagy L.G."/>
            <person name="Martin F.M."/>
        </authorList>
    </citation>
    <scope>NUCLEOTIDE SEQUENCE</scope>
    <source>
        <strain evidence="3">UP504</strain>
    </source>
</reference>
<feature type="region of interest" description="Disordered" evidence="1">
    <location>
        <begin position="1"/>
        <end position="21"/>
    </location>
</feature>
<dbReference type="EMBL" id="MU128993">
    <property type="protein sequence ID" value="KAF9511951.1"/>
    <property type="molecule type" value="Genomic_DNA"/>
</dbReference>